<evidence type="ECO:0000313" key="5">
    <source>
        <dbReference type="EMBL" id="CZT09132.1"/>
    </source>
</evidence>
<keyword evidence="2" id="KW-0326">Glycosidase</keyword>
<keyword evidence="4" id="KW-1133">Transmembrane helix</keyword>
<keyword evidence="6" id="KW-1185">Reference proteome</keyword>
<evidence type="ECO:0000313" key="6">
    <source>
        <dbReference type="Proteomes" id="UP000178912"/>
    </source>
</evidence>
<dbReference type="InterPro" id="IPR002594">
    <property type="entry name" value="GH12"/>
</dbReference>
<dbReference type="GO" id="GO:0000272">
    <property type="term" value="P:polysaccharide catabolic process"/>
    <property type="evidence" value="ECO:0007669"/>
    <property type="project" value="UniProtKB-KW"/>
</dbReference>
<reference evidence="6" key="1">
    <citation type="submission" date="2016-03" db="EMBL/GenBank/DDBJ databases">
        <authorList>
            <person name="Guldener U."/>
        </authorList>
    </citation>
    <scope>NUCLEOTIDE SEQUENCE [LARGE SCALE GENOMIC DNA]</scope>
    <source>
        <strain evidence="6">04CH-RAC-A.6.1</strain>
    </source>
</reference>
<keyword evidence="2" id="KW-0119">Carbohydrate metabolism</keyword>
<evidence type="ECO:0000256" key="2">
    <source>
        <dbReference type="RuleBase" id="RU361163"/>
    </source>
</evidence>
<evidence type="ECO:0000256" key="4">
    <source>
        <dbReference type="SAM" id="Phobius"/>
    </source>
</evidence>
<keyword evidence="2" id="KW-0624">Polysaccharide degradation</keyword>
<keyword evidence="2" id="KW-0378">Hydrolase</keyword>
<dbReference type="PANTHER" id="PTHR34002">
    <property type="entry name" value="BLR1656 PROTEIN"/>
    <property type="match status" value="1"/>
</dbReference>
<evidence type="ECO:0000256" key="3">
    <source>
        <dbReference type="SAM" id="MobiDB-lite"/>
    </source>
</evidence>
<name>A0A1E1LFA8_9HELO</name>
<feature type="region of interest" description="Disordered" evidence="3">
    <location>
        <begin position="34"/>
        <end position="59"/>
    </location>
</feature>
<dbReference type="GO" id="GO:0008810">
    <property type="term" value="F:cellulase activity"/>
    <property type="evidence" value="ECO:0007669"/>
    <property type="project" value="InterPro"/>
</dbReference>
<dbReference type="Pfam" id="PF01670">
    <property type="entry name" value="Glyco_hydro_12"/>
    <property type="match status" value="1"/>
</dbReference>
<dbReference type="InterPro" id="IPR013319">
    <property type="entry name" value="GH11/12"/>
</dbReference>
<protein>
    <submittedName>
        <fullName evidence="5">Related to endoglucanase I</fullName>
    </submittedName>
</protein>
<proteinExistence type="inferred from homology"/>
<keyword evidence="4" id="KW-0472">Membrane</keyword>
<evidence type="ECO:0000256" key="1">
    <source>
        <dbReference type="ARBA" id="ARBA00005519"/>
    </source>
</evidence>
<dbReference type="SUPFAM" id="SSF49899">
    <property type="entry name" value="Concanavalin A-like lectins/glucanases"/>
    <property type="match status" value="1"/>
</dbReference>
<organism evidence="5 6">
    <name type="scientific">Rhynchosporium agropyri</name>
    <dbReference type="NCBI Taxonomy" id="914238"/>
    <lineage>
        <taxon>Eukaryota</taxon>
        <taxon>Fungi</taxon>
        <taxon>Dikarya</taxon>
        <taxon>Ascomycota</taxon>
        <taxon>Pezizomycotina</taxon>
        <taxon>Leotiomycetes</taxon>
        <taxon>Helotiales</taxon>
        <taxon>Ploettnerulaceae</taxon>
        <taxon>Rhynchosporium</taxon>
    </lineage>
</organism>
<sequence>MGLNFRWLVNAGLLILPVGTTVGVLMGVDSHRQTTGQEPLFNTPSSGPGTGGGTGNPSDDRITTEVHCEKQTGRIAPTRGVQYILNPNQWGILEDTVGAMCMHMSLNNNGSYPTPSSAPPFFVTWSYAPGPDTQPVHAFPNVQVVTGLPMLLSKVKSINLATEWTYGVGDTPALKTDTAALTANAVNTNVAVDMFFDADKNKAKNSSQAAFEVMVWFADIGPAAQVIGLPAGTIATQVINTTTFELYSGINGFKQNVLTWKARNMTETFYGDIAPLITQLNTIPAAKFDGTNLYLGHVGMGTEAFSATQNVTFSMPVLSVDIGV</sequence>
<dbReference type="Proteomes" id="UP000178912">
    <property type="component" value="Unassembled WGS sequence"/>
</dbReference>
<gene>
    <name evidence="5" type="ORF">RAG0_13989</name>
</gene>
<comment type="similarity">
    <text evidence="1 2">Belongs to the glycosyl hydrolase 12 (cellulase H) family.</text>
</comment>
<dbReference type="OrthoDB" id="89349at2759"/>
<keyword evidence="4" id="KW-0812">Transmembrane</keyword>
<feature type="transmembrane region" description="Helical" evidence="4">
    <location>
        <begin position="7"/>
        <end position="28"/>
    </location>
</feature>
<dbReference type="Gene3D" id="2.60.120.180">
    <property type="match status" value="1"/>
</dbReference>
<dbReference type="PANTHER" id="PTHR34002:SF9">
    <property type="entry name" value="XYLOGLUCAN-SPECIFIC ENDO-BETA-1,4-GLUCANASE A"/>
    <property type="match status" value="1"/>
</dbReference>
<dbReference type="InterPro" id="IPR013320">
    <property type="entry name" value="ConA-like_dom_sf"/>
</dbReference>
<accession>A0A1E1LFA8</accession>
<dbReference type="EMBL" id="FJUX01000111">
    <property type="protein sequence ID" value="CZT09132.1"/>
    <property type="molecule type" value="Genomic_DNA"/>
</dbReference>
<dbReference type="AlphaFoldDB" id="A0A1E1LFA8"/>